<accession>A0A9P5PD26</accession>
<dbReference type="Proteomes" id="UP000772434">
    <property type="component" value="Unassembled WGS sequence"/>
</dbReference>
<protein>
    <submittedName>
        <fullName evidence="2">Uncharacterized protein</fullName>
    </submittedName>
</protein>
<evidence type="ECO:0000256" key="1">
    <source>
        <dbReference type="SAM" id="MobiDB-lite"/>
    </source>
</evidence>
<feature type="region of interest" description="Disordered" evidence="1">
    <location>
        <begin position="1"/>
        <end position="157"/>
    </location>
</feature>
<reference evidence="2" key="1">
    <citation type="submission" date="2020-11" db="EMBL/GenBank/DDBJ databases">
        <authorList>
            <consortium name="DOE Joint Genome Institute"/>
            <person name="Ahrendt S."/>
            <person name="Riley R."/>
            <person name="Andreopoulos W."/>
            <person name="Labutti K."/>
            <person name="Pangilinan J."/>
            <person name="Ruiz-Duenas F.J."/>
            <person name="Barrasa J.M."/>
            <person name="Sanchez-Garcia M."/>
            <person name="Camarero S."/>
            <person name="Miyauchi S."/>
            <person name="Serrano A."/>
            <person name="Linde D."/>
            <person name="Babiker R."/>
            <person name="Drula E."/>
            <person name="Ayuso-Fernandez I."/>
            <person name="Pacheco R."/>
            <person name="Padilla G."/>
            <person name="Ferreira P."/>
            <person name="Barriuso J."/>
            <person name="Kellner H."/>
            <person name="Castanera R."/>
            <person name="Alfaro M."/>
            <person name="Ramirez L."/>
            <person name="Pisabarro A.G."/>
            <person name="Kuo A."/>
            <person name="Tritt A."/>
            <person name="Lipzen A."/>
            <person name="He G."/>
            <person name="Yan M."/>
            <person name="Ng V."/>
            <person name="Cullen D."/>
            <person name="Martin F."/>
            <person name="Rosso M.-N."/>
            <person name="Henrissat B."/>
            <person name="Hibbett D."/>
            <person name="Martinez A.T."/>
            <person name="Grigoriev I.V."/>
        </authorList>
    </citation>
    <scope>NUCLEOTIDE SEQUENCE</scope>
    <source>
        <strain evidence="2">AH 40177</strain>
    </source>
</reference>
<proteinExistence type="predicted"/>
<dbReference type="AlphaFoldDB" id="A0A9P5PD26"/>
<name>A0A9P5PD26_9AGAR</name>
<dbReference type="EMBL" id="JADNRY010000159">
    <property type="protein sequence ID" value="KAF9062916.1"/>
    <property type="molecule type" value="Genomic_DNA"/>
</dbReference>
<gene>
    <name evidence="2" type="ORF">BDP27DRAFT_1368471</name>
</gene>
<organism evidence="2 3">
    <name type="scientific">Rhodocollybia butyracea</name>
    <dbReference type="NCBI Taxonomy" id="206335"/>
    <lineage>
        <taxon>Eukaryota</taxon>
        <taxon>Fungi</taxon>
        <taxon>Dikarya</taxon>
        <taxon>Basidiomycota</taxon>
        <taxon>Agaricomycotina</taxon>
        <taxon>Agaricomycetes</taxon>
        <taxon>Agaricomycetidae</taxon>
        <taxon>Agaricales</taxon>
        <taxon>Marasmiineae</taxon>
        <taxon>Omphalotaceae</taxon>
        <taxon>Rhodocollybia</taxon>
    </lineage>
</organism>
<feature type="compositionally biased region" description="Polar residues" evidence="1">
    <location>
        <begin position="12"/>
        <end position="21"/>
    </location>
</feature>
<feature type="compositionally biased region" description="Basic and acidic residues" evidence="1">
    <location>
        <begin position="1"/>
        <end position="11"/>
    </location>
</feature>
<feature type="compositionally biased region" description="Polar residues" evidence="1">
    <location>
        <begin position="136"/>
        <end position="157"/>
    </location>
</feature>
<evidence type="ECO:0000313" key="3">
    <source>
        <dbReference type="Proteomes" id="UP000772434"/>
    </source>
</evidence>
<sequence length="157" mass="16946">MSNLTEKEASSCRHTVPSSRLTDAANADPNQVLPSQKAAVQHAQAEKAEKEWLLLAEGQSEKGTEELSTSVSACKHKTPPADDTASDNPKSKAASPRDISRTESNKDISAKKLTQSKKARVEPVPEEDTQLAYPMTTITQSQSRKSPVQVTQSTSTL</sequence>
<evidence type="ECO:0000313" key="2">
    <source>
        <dbReference type="EMBL" id="KAF9062916.1"/>
    </source>
</evidence>
<comment type="caution">
    <text evidence="2">The sequence shown here is derived from an EMBL/GenBank/DDBJ whole genome shotgun (WGS) entry which is preliminary data.</text>
</comment>
<keyword evidence="3" id="KW-1185">Reference proteome</keyword>
<feature type="compositionally biased region" description="Basic and acidic residues" evidence="1">
    <location>
        <begin position="98"/>
        <end position="110"/>
    </location>
</feature>